<protein>
    <submittedName>
        <fullName evidence="9">RDD family protein</fullName>
    </submittedName>
</protein>
<evidence type="ECO:0000256" key="4">
    <source>
        <dbReference type="ARBA" id="ARBA00022989"/>
    </source>
</evidence>
<comment type="caution">
    <text evidence="9">The sequence shown here is derived from an EMBL/GenBank/DDBJ whole genome shotgun (WGS) entry which is preliminary data.</text>
</comment>
<keyword evidence="10" id="KW-1185">Reference proteome</keyword>
<keyword evidence="2" id="KW-1003">Cell membrane</keyword>
<keyword evidence="4 7" id="KW-1133">Transmembrane helix</keyword>
<dbReference type="RefSeq" id="WP_126723673.1">
    <property type="nucleotide sequence ID" value="NZ_RYZH01000003.1"/>
</dbReference>
<dbReference type="InterPro" id="IPR010432">
    <property type="entry name" value="RDD"/>
</dbReference>
<evidence type="ECO:0000259" key="8">
    <source>
        <dbReference type="Pfam" id="PF06271"/>
    </source>
</evidence>
<dbReference type="Proteomes" id="UP000280296">
    <property type="component" value="Unassembled WGS sequence"/>
</dbReference>
<dbReference type="EMBL" id="RYZH01000003">
    <property type="protein sequence ID" value="RUL89237.1"/>
    <property type="molecule type" value="Genomic_DNA"/>
</dbReference>
<dbReference type="PANTHER" id="PTHR36115:SF4">
    <property type="entry name" value="MEMBRANE PROTEIN"/>
    <property type="match status" value="1"/>
</dbReference>
<dbReference type="Pfam" id="PF06271">
    <property type="entry name" value="RDD"/>
    <property type="match status" value="1"/>
</dbReference>
<proteinExistence type="predicted"/>
<evidence type="ECO:0000256" key="2">
    <source>
        <dbReference type="ARBA" id="ARBA00022475"/>
    </source>
</evidence>
<feature type="domain" description="RDD" evidence="8">
    <location>
        <begin position="31"/>
        <end position="155"/>
    </location>
</feature>
<keyword evidence="3 7" id="KW-0812">Transmembrane</keyword>
<reference evidence="9 10" key="1">
    <citation type="submission" date="2018-12" db="EMBL/GenBank/DDBJ databases">
        <authorList>
            <person name="Toschakov S.V."/>
        </authorList>
    </citation>
    <scope>NUCLEOTIDE SEQUENCE [LARGE SCALE GENOMIC DNA]</scope>
    <source>
        <strain evidence="9 10">GM2012</strain>
    </source>
</reference>
<keyword evidence="5 7" id="KW-0472">Membrane</keyword>
<evidence type="ECO:0000256" key="1">
    <source>
        <dbReference type="ARBA" id="ARBA00004651"/>
    </source>
</evidence>
<dbReference type="OrthoDB" id="9793824at2"/>
<evidence type="ECO:0000256" key="6">
    <source>
        <dbReference type="SAM" id="MobiDB-lite"/>
    </source>
</evidence>
<dbReference type="PANTHER" id="PTHR36115">
    <property type="entry name" value="PROLINE-RICH ANTIGEN HOMOLOG-RELATED"/>
    <property type="match status" value="1"/>
</dbReference>
<dbReference type="AlphaFoldDB" id="A0A432MQ11"/>
<accession>A0A432MQ11</accession>
<sequence length="162" mass="16602">MATTTSERAGGNASPSPREKAERGSSAAGAPAGLWRRGAALAIDYGILAAATVGIARGLEALGLEGEGLRTVSSLASFATIVLYFAGMEGSRRGATVGKLALGVRVSDEQGDRIGFSRALGRTFGKLLSLIPFGVGFLMAAFSDRHRALHDLLAGTVVQRAA</sequence>
<evidence type="ECO:0000256" key="7">
    <source>
        <dbReference type="SAM" id="Phobius"/>
    </source>
</evidence>
<dbReference type="GO" id="GO:0005886">
    <property type="term" value="C:plasma membrane"/>
    <property type="evidence" value="ECO:0007669"/>
    <property type="project" value="UniProtKB-SubCell"/>
</dbReference>
<dbReference type="InterPro" id="IPR051791">
    <property type="entry name" value="Pra-immunoreactive"/>
</dbReference>
<feature type="region of interest" description="Disordered" evidence="6">
    <location>
        <begin position="1"/>
        <end position="30"/>
    </location>
</feature>
<evidence type="ECO:0000256" key="5">
    <source>
        <dbReference type="ARBA" id="ARBA00023136"/>
    </source>
</evidence>
<feature type="transmembrane region" description="Helical" evidence="7">
    <location>
        <begin position="123"/>
        <end position="142"/>
    </location>
</feature>
<evidence type="ECO:0000313" key="9">
    <source>
        <dbReference type="EMBL" id="RUL89237.1"/>
    </source>
</evidence>
<name>A0A432MQ11_9BACT</name>
<comment type="subcellular location">
    <subcellularLocation>
        <location evidence="1">Cell membrane</location>
        <topology evidence="1">Multi-pass membrane protein</topology>
    </subcellularLocation>
</comment>
<evidence type="ECO:0000256" key="3">
    <source>
        <dbReference type="ARBA" id="ARBA00022692"/>
    </source>
</evidence>
<organism evidence="9 10">
    <name type="scientific">Tautonia sociabilis</name>
    <dbReference type="NCBI Taxonomy" id="2080755"/>
    <lineage>
        <taxon>Bacteria</taxon>
        <taxon>Pseudomonadati</taxon>
        <taxon>Planctomycetota</taxon>
        <taxon>Planctomycetia</taxon>
        <taxon>Isosphaerales</taxon>
        <taxon>Isosphaeraceae</taxon>
        <taxon>Tautonia</taxon>
    </lineage>
</organism>
<reference evidence="9 10" key="2">
    <citation type="submission" date="2019-01" db="EMBL/GenBank/DDBJ databases">
        <title>Tautonia sociabilis, a novel thermotolerant planctomycete of Isosphaeraceae family, isolated from a 4000 m deep subterranean habitat.</title>
        <authorList>
            <person name="Kovaleva O.L."/>
            <person name="Elcheninov A.G."/>
            <person name="Van Heerden E."/>
            <person name="Toshchakov S.V."/>
            <person name="Novikov A."/>
            <person name="Bonch-Osmolovskaya E.A."/>
            <person name="Kublanov I.V."/>
        </authorList>
    </citation>
    <scope>NUCLEOTIDE SEQUENCE [LARGE SCALE GENOMIC DNA]</scope>
    <source>
        <strain evidence="9 10">GM2012</strain>
    </source>
</reference>
<gene>
    <name evidence="9" type="ORF">TsocGM_02120</name>
</gene>
<evidence type="ECO:0000313" key="10">
    <source>
        <dbReference type="Proteomes" id="UP000280296"/>
    </source>
</evidence>